<feature type="domain" description="SUEL-type lectin" evidence="7">
    <location>
        <begin position="32"/>
        <end position="115"/>
    </location>
</feature>
<dbReference type="GO" id="GO:0030246">
    <property type="term" value="F:carbohydrate binding"/>
    <property type="evidence" value="ECO:0007669"/>
    <property type="project" value="InterPro"/>
</dbReference>
<dbReference type="PROSITE" id="PS50228">
    <property type="entry name" value="SUEL_LECTIN"/>
    <property type="match status" value="2"/>
</dbReference>
<comment type="caution">
    <text evidence="8">The sequence shown here is derived from an EMBL/GenBank/DDBJ whole genome shotgun (WGS) entry which is preliminary data.</text>
</comment>
<evidence type="ECO:0000256" key="2">
    <source>
        <dbReference type="PROSITE-ProRule" id="PRU00059"/>
    </source>
</evidence>
<feature type="transmembrane region" description="Helical" evidence="4">
    <location>
        <begin position="186"/>
        <end position="211"/>
    </location>
</feature>
<evidence type="ECO:0000256" key="4">
    <source>
        <dbReference type="SAM" id="Phobius"/>
    </source>
</evidence>
<dbReference type="AlphaFoldDB" id="A0AAD9MTP1"/>
<evidence type="ECO:0000256" key="3">
    <source>
        <dbReference type="SAM" id="MobiDB-lite"/>
    </source>
</evidence>
<feature type="transmembrane region" description="Helical" evidence="4">
    <location>
        <begin position="572"/>
        <end position="597"/>
    </location>
</feature>
<evidence type="ECO:0000259" key="6">
    <source>
        <dbReference type="PROSITE" id="PS01180"/>
    </source>
</evidence>
<dbReference type="InterPro" id="IPR043159">
    <property type="entry name" value="Lectin_gal-bd_sf"/>
</dbReference>
<keyword evidence="1" id="KW-1015">Disulfide bond</keyword>
<dbReference type="InterPro" id="IPR000922">
    <property type="entry name" value="Lectin_gal-bd_dom"/>
</dbReference>
<feature type="domain" description="SUEL-type lectin" evidence="7">
    <location>
        <begin position="295"/>
        <end position="379"/>
    </location>
</feature>
<feature type="chain" id="PRO_5042135817" description="SUEL-type lectin domain-containing protein" evidence="5">
    <location>
        <begin position="20"/>
        <end position="684"/>
    </location>
</feature>
<keyword evidence="4" id="KW-0472">Membrane</keyword>
<reference evidence="8" key="1">
    <citation type="journal article" date="2023" name="Mol. Biol. Evol.">
        <title>Third-Generation Sequencing Reveals the Adaptive Role of the Epigenome in Three Deep-Sea Polychaetes.</title>
        <authorList>
            <person name="Perez M."/>
            <person name="Aroh O."/>
            <person name="Sun Y."/>
            <person name="Lan Y."/>
            <person name="Juniper S.K."/>
            <person name="Young C.R."/>
            <person name="Angers B."/>
            <person name="Qian P.Y."/>
        </authorList>
    </citation>
    <scope>NUCLEOTIDE SEQUENCE</scope>
    <source>
        <strain evidence="8">P08H-3</strain>
    </source>
</reference>
<dbReference type="Proteomes" id="UP001208570">
    <property type="component" value="Unassembled WGS sequence"/>
</dbReference>
<keyword evidence="4" id="KW-0812">Transmembrane</keyword>
<accession>A0AAD9MTP1</accession>
<evidence type="ECO:0008006" key="10">
    <source>
        <dbReference type="Google" id="ProtNLM"/>
    </source>
</evidence>
<evidence type="ECO:0000313" key="9">
    <source>
        <dbReference type="Proteomes" id="UP001208570"/>
    </source>
</evidence>
<protein>
    <recommendedName>
        <fullName evidence="10">SUEL-type lectin domain-containing protein</fullName>
    </recommendedName>
</protein>
<dbReference type="InterPro" id="IPR035914">
    <property type="entry name" value="Sperma_CUB_dom_sf"/>
</dbReference>
<dbReference type="EMBL" id="JAODUP010000839">
    <property type="protein sequence ID" value="KAK2143456.1"/>
    <property type="molecule type" value="Genomic_DNA"/>
</dbReference>
<proteinExistence type="predicted"/>
<dbReference type="SUPFAM" id="SSF49854">
    <property type="entry name" value="Spermadhesin, CUB domain"/>
    <property type="match status" value="1"/>
</dbReference>
<dbReference type="InterPro" id="IPR000859">
    <property type="entry name" value="CUB_dom"/>
</dbReference>
<name>A0AAD9MTP1_9ANNE</name>
<evidence type="ECO:0000256" key="1">
    <source>
        <dbReference type="ARBA" id="ARBA00023157"/>
    </source>
</evidence>
<comment type="caution">
    <text evidence="2">Lacks conserved residue(s) required for the propagation of feature annotation.</text>
</comment>
<feature type="region of interest" description="Disordered" evidence="3">
    <location>
        <begin position="662"/>
        <end position="684"/>
    </location>
</feature>
<keyword evidence="4" id="KW-1133">Transmembrane helix</keyword>
<evidence type="ECO:0000259" key="7">
    <source>
        <dbReference type="PROSITE" id="PS50228"/>
    </source>
</evidence>
<dbReference type="Pfam" id="PF02140">
    <property type="entry name" value="SUEL_Lectin"/>
    <property type="match status" value="2"/>
</dbReference>
<dbReference type="PROSITE" id="PS01180">
    <property type="entry name" value="CUB"/>
    <property type="match status" value="1"/>
</dbReference>
<evidence type="ECO:0000256" key="5">
    <source>
        <dbReference type="SAM" id="SignalP"/>
    </source>
</evidence>
<feature type="domain" description="CUB" evidence="6">
    <location>
        <begin position="385"/>
        <end position="504"/>
    </location>
</feature>
<gene>
    <name evidence="8" type="ORF">LSH36_839g03021</name>
</gene>
<dbReference type="PANTHER" id="PTHR46780">
    <property type="entry name" value="PROTEIN EVA-1"/>
    <property type="match status" value="1"/>
</dbReference>
<sequence length="684" mass="75842">MEPIVSCLVMVGIFQMALGETIEVCNAELNTQIRCNMNKIIIVSSAEYGRMKLGRCITKPNEFMGCTNDVLPLIDKWCSGRGECDVVVPNPELEKLNENCLEVLIKYLLVTYSCISVTGCPELSRPAHAWYKREGNEAVIGCENNEKEWRLTCAGNTWKGEVGNCTGPADVVVINNNPQHVGIDSVVVMTGIAAGAIVLCVMAIVIGTVYVKKYRLRQETKHMTKTYATIGKNTQMSYAQIDLCLADQETLEKDLVGQWDPSRDQIMSYPKGCTCASLPSQTGKMIEVCNAELNAHIRCNMNEIIVVSSAEYGRKELGRCITEINEFMGCTNDALQLIDKWCSGRRECELRVPDPGLEKLNKNCLKVLIKYLLVQYSCMPVNSDCYSSRPTSVIGAEGMISSSTYDIKGCGSHNSPWIISAQPGQTINISIIDFGTDTKSSNLISCPVVYGYIRETALGINHTICNGRDRERLLYSSKSNVVEINIQPKNRRGEKNFVLKYIVTGCPELSRPAHAWYKREGNEAVIGCENKDKEWRLTCVENTWEGEVGNCTKSATIIHVETVPQEMSIDSVVVMTGIAGGAVVLCVVAVVIGSVYIKKYRMRQETKHMMKTYATIGKNTQVSYGPIDICLRDQATLDKHMVGTWDPSHDQMMSYPESCTCASQPSQAESKNERQSLYSSIKSS</sequence>
<keyword evidence="5" id="KW-0732">Signal</keyword>
<evidence type="ECO:0000313" key="8">
    <source>
        <dbReference type="EMBL" id="KAK2143456.1"/>
    </source>
</evidence>
<keyword evidence="9" id="KW-1185">Reference proteome</keyword>
<dbReference type="Gene3D" id="2.60.120.740">
    <property type="match status" value="2"/>
</dbReference>
<dbReference type="CDD" id="cd22823">
    <property type="entry name" value="Gal_Rha_Lectin"/>
    <property type="match status" value="2"/>
</dbReference>
<feature type="signal peptide" evidence="5">
    <location>
        <begin position="1"/>
        <end position="19"/>
    </location>
</feature>
<organism evidence="8 9">
    <name type="scientific">Paralvinella palmiformis</name>
    <dbReference type="NCBI Taxonomy" id="53620"/>
    <lineage>
        <taxon>Eukaryota</taxon>
        <taxon>Metazoa</taxon>
        <taxon>Spiralia</taxon>
        <taxon>Lophotrochozoa</taxon>
        <taxon>Annelida</taxon>
        <taxon>Polychaeta</taxon>
        <taxon>Sedentaria</taxon>
        <taxon>Canalipalpata</taxon>
        <taxon>Terebellida</taxon>
        <taxon>Terebelliformia</taxon>
        <taxon>Alvinellidae</taxon>
        <taxon>Paralvinella</taxon>
    </lineage>
</organism>